<gene>
    <name evidence="1" type="ORF">DUT91_02765</name>
</gene>
<dbReference type="InterPro" id="IPR021335">
    <property type="entry name" value="DUF2948"/>
</dbReference>
<comment type="caution">
    <text evidence="1">The sequence shown here is derived from an EMBL/GenBank/DDBJ whole genome shotgun (WGS) entry which is preliminary data.</text>
</comment>
<dbReference type="AlphaFoldDB" id="A0A368KB42"/>
<dbReference type="EMBL" id="QOZG01000001">
    <property type="protein sequence ID" value="RCS25713.1"/>
    <property type="molecule type" value="Genomic_DNA"/>
</dbReference>
<protein>
    <submittedName>
        <fullName evidence="1">DUF2948 family protein</fullName>
    </submittedName>
</protein>
<keyword evidence="2" id="KW-1185">Reference proteome</keyword>
<dbReference type="Pfam" id="PF11164">
    <property type="entry name" value="DUF2948"/>
    <property type="match status" value="1"/>
</dbReference>
<sequence>MEMLKLVALDDEDLQIISAHLQDAVLKVGDLDYLPREKRFVAVANRFVWERAATGVFGKRTLERRRSVLHFDCVTMVKASGIDRSRKDDVLSLLAVRFLPGDMPAGVVEFIFSGNAAVRLDVECIETKLTDLGPAWEARAKPEHDA</sequence>
<organism evidence="1 2">
    <name type="scientific">Phyllobacterium salinisoli</name>
    <dbReference type="NCBI Taxonomy" id="1899321"/>
    <lineage>
        <taxon>Bacteria</taxon>
        <taxon>Pseudomonadati</taxon>
        <taxon>Pseudomonadota</taxon>
        <taxon>Alphaproteobacteria</taxon>
        <taxon>Hyphomicrobiales</taxon>
        <taxon>Phyllobacteriaceae</taxon>
        <taxon>Phyllobacterium</taxon>
    </lineage>
</organism>
<evidence type="ECO:0000313" key="1">
    <source>
        <dbReference type="EMBL" id="RCS25713.1"/>
    </source>
</evidence>
<name>A0A368KB42_9HYPH</name>
<accession>A0A368KB42</accession>
<reference evidence="1 2" key="1">
    <citation type="submission" date="2018-07" db="EMBL/GenBank/DDBJ databases">
        <title>The draft genome of Phyllobacterium salinisoli.</title>
        <authorList>
            <person name="Liu L."/>
            <person name="Li L."/>
            <person name="Zhang X."/>
            <person name="Liang L."/>
        </authorList>
    </citation>
    <scope>NUCLEOTIDE SEQUENCE [LARGE SCALE GENOMIC DNA]</scope>
    <source>
        <strain evidence="1 2">LLAN61</strain>
    </source>
</reference>
<evidence type="ECO:0000313" key="2">
    <source>
        <dbReference type="Proteomes" id="UP000253420"/>
    </source>
</evidence>
<proteinExistence type="predicted"/>
<dbReference type="RefSeq" id="WP_114438804.1">
    <property type="nucleotide sequence ID" value="NZ_QOZG01000001.1"/>
</dbReference>
<dbReference type="Proteomes" id="UP000253420">
    <property type="component" value="Unassembled WGS sequence"/>
</dbReference>
<dbReference type="OrthoDB" id="9806367at2"/>